<comment type="caution">
    <text evidence="1">The sequence shown here is derived from an EMBL/GenBank/DDBJ whole genome shotgun (WGS) entry which is preliminary data.</text>
</comment>
<name>A0A916K744_9BACL</name>
<dbReference type="AlphaFoldDB" id="A0A916K744"/>
<gene>
    <name evidence="1" type="ORF">PAESOLCIP111_06007</name>
</gene>
<proteinExistence type="predicted"/>
<organism evidence="1 2">
    <name type="scientific">Paenibacillus solanacearum</name>
    <dbReference type="NCBI Taxonomy" id="2048548"/>
    <lineage>
        <taxon>Bacteria</taxon>
        <taxon>Bacillati</taxon>
        <taxon>Bacillota</taxon>
        <taxon>Bacilli</taxon>
        <taxon>Bacillales</taxon>
        <taxon>Paenibacillaceae</taxon>
        <taxon>Paenibacillus</taxon>
    </lineage>
</organism>
<evidence type="ECO:0000313" key="1">
    <source>
        <dbReference type="EMBL" id="CAG7650120.1"/>
    </source>
</evidence>
<protein>
    <submittedName>
        <fullName evidence="1">Uncharacterized protein</fullName>
    </submittedName>
</protein>
<dbReference type="Proteomes" id="UP000693672">
    <property type="component" value="Unassembled WGS sequence"/>
</dbReference>
<keyword evidence="2" id="KW-1185">Reference proteome</keyword>
<sequence length="51" mass="5395">MKRMEHSEFAMHMAGAAGEVIPACEMAGSHSCIQDAFLACVGSDGRDFYAG</sequence>
<dbReference type="EMBL" id="CAJVAS010000052">
    <property type="protein sequence ID" value="CAG7650120.1"/>
    <property type="molecule type" value="Genomic_DNA"/>
</dbReference>
<evidence type="ECO:0000313" key="2">
    <source>
        <dbReference type="Proteomes" id="UP000693672"/>
    </source>
</evidence>
<reference evidence="1" key="1">
    <citation type="submission" date="2021-06" db="EMBL/GenBank/DDBJ databases">
        <authorList>
            <person name="Criscuolo A."/>
        </authorList>
    </citation>
    <scope>NUCLEOTIDE SEQUENCE</scope>
    <source>
        <strain evidence="1">CIP111600</strain>
    </source>
</reference>
<accession>A0A916K744</accession>